<gene>
    <name evidence="2" type="primary">marR</name>
    <name evidence="2" type="ORF">KSF_103050</name>
</gene>
<dbReference type="InterPro" id="IPR011991">
    <property type="entry name" value="ArsR-like_HTH"/>
</dbReference>
<dbReference type="GO" id="GO:0003700">
    <property type="term" value="F:DNA-binding transcription factor activity"/>
    <property type="evidence" value="ECO:0007669"/>
    <property type="project" value="InterPro"/>
</dbReference>
<organism evidence="2 3">
    <name type="scientific">Reticulibacter mediterranei</name>
    <dbReference type="NCBI Taxonomy" id="2778369"/>
    <lineage>
        <taxon>Bacteria</taxon>
        <taxon>Bacillati</taxon>
        <taxon>Chloroflexota</taxon>
        <taxon>Ktedonobacteria</taxon>
        <taxon>Ktedonobacterales</taxon>
        <taxon>Reticulibacteraceae</taxon>
        <taxon>Reticulibacter</taxon>
    </lineage>
</organism>
<dbReference type="Pfam" id="PF12802">
    <property type="entry name" value="MarR_2"/>
    <property type="match status" value="1"/>
</dbReference>
<dbReference type="SUPFAM" id="SSF46785">
    <property type="entry name" value="Winged helix' DNA-binding domain"/>
    <property type="match status" value="1"/>
</dbReference>
<comment type="caution">
    <text evidence="2">The sequence shown here is derived from an EMBL/GenBank/DDBJ whole genome shotgun (WGS) entry which is preliminary data.</text>
</comment>
<proteinExistence type="predicted"/>
<dbReference type="InterPro" id="IPR036388">
    <property type="entry name" value="WH-like_DNA-bd_sf"/>
</dbReference>
<evidence type="ECO:0000313" key="3">
    <source>
        <dbReference type="Proteomes" id="UP000597444"/>
    </source>
</evidence>
<dbReference type="Gene3D" id="1.10.10.10">
    <property type="entry name" value="Winged helix-like DNA-binding domain superfamily/Winged helix DNA-binding domain"/>
    <property type="match status" value="1"/>
</dbReference>
<evidence type="ECO:0000259" key="1">
    <source>
        <dbReference type="PROSITE" id="PS50995"/>
    </source>
</evidence>
<dbReference type="InterPro" id="IPR000835">
    <property type="entry name" value="HTH_MarR-typ"/>
</dbReference>
<dbReference type="CDD" id="cd00090">
    <property type="entry name" value="HTH_ARSR"/>
    <property type="match status" value="1"/>
</dbReference>
<dbReference type="InterPro" id="IPR039422">
    <property type="entry name" value="MarR/SlyA-like"/>
</dbReference>
<dbReference type="Proteomes" id="UP000597444">
    <property type="component" value="Unassembled WGS sequence"/>
</dbReference>
<accession>A0A8J3J0T0</accession>
<dbReference type="AlphaFoldDB" id="A0A8J3J0T0"/>
<feature type="domain" description="HTH marR-type" evidence="1">
    <location>
        <begin position="1"/>
        <end position="141"/>
    </location>
</feature>
<dbReference type="InterPro" id="IPR036390">
    <property type="entry name" value="WH_DNA-bd_sf"/>
</dbReference>
<dbReference type="PROSITE" id="PS50995">
    <property type="entry name" value="HTH_MARR_2"/>
    <property type="match status" value="1"/>
</dbReference>
<sequence>MAREPLSSAILLGRELGTGMVLFYQVVAERFGLTIMDLRCLDMLDRMGPLTAGQLAEQLGLTGGAITGMIDRMETAGVVQRERDATDRRRVYIKPTPNEEQTNQIKPIYASLRQALEEELAERYSPEALAAIEDFLRRTIQVLQQQTQQLSQETAK</sequence>
<dbReference type="GO" id="GO:0006950">
    <property type="term" value="P:response to stress"/>
    <property type="evidence" value="ECO:0007669"/>
    <property type="project" value="TreeGrafter"/>
</dbReference>
<evidence type="ECO:0000313" key="2">
    <source>
        <dbReference type="EMBL" id="GHP00258.1"/>
    </source>
</evidence>
<name>A0A8J3J0T0_9CHLR</name>
<protein>
    <submittedName>
        <fullName evidence="2">MarR family transcriptional regulator</fullName>
    </submittedName>
</protein>
<reference evidence="2" key="1">
    <citation type="submission" date="2020-10" db="EMBL/GenBank/DDBJ databases">
        <title>Taxonomic study of unclassified bacteria belonging to the class Ktedonobacteria.</title>
        <authorList>
            <person name="Yabe S."/>
            <person name="Wang C.M."/>
            <person name="Zheng Y."/>
            <person name="Sakai Y."/>
            <person name="Cavaletti L."/>
            <person name="Monciardini P."/>
            <person name="Donadio S."/>
        </authorList>
    </citation>
    <scope>NUCLEOTIDE SEQUENCE</scope>
    <source>
        <strain evidence="2">ID150040</strain>
    </source>
</reference>
<dbReference type="PANTHER" id="PTHR33164:SF106">
    <property type="entry name" value="TRANSCRIPTIONAL REGULATORY PROTEIN"/>
    <property type="match status" value="1"/>
</dbReference>
<dbReference type="PRINTS" id="PR00598">
    <property type="entry name" value="HTHMARR"/>
</dbReference>
<dbReference type="PANTHER" id="PTHR33164">
    <property type="entry name" value="TRANSCRIPTIONAL REGULATOR, MARR FAMILY"/>
    <property type="match status" value="1"/>
</dbReference>
<dbReference type="SMART" id="SM00347">
    <property type="entry name" value="HTH_MARR"/>
    <property type="match status" value="1"/>
</dbReference>
<dbReference type="EMBL" id="BNJK01000002">
    <property type="protein sequence ID" value="GHP00258.1"/>
    <property type="molecule type" value="Genomic_DNA"/>
</dbReference>
<keyword evidence="3" id="KW-1185">Reference proteome</keyword>